<name>A0A4S4EPX2_CAMSN</name>
<evidence type="ECO:0000313" key="2">
    <source>
        <dbReference type="EMBL" id="THG18364.1"/>
    </source>
</evidence>
<feature type="compositionally biased region" description="Low complexity" evidence="1">
    <location>
        <begin position="74"/>
        <end position="84"/>
    </location>
</feature>
<gene>
    <name evidence="2" type="ORF">TEA_003343</name>
</gene>
<evidence type="ECO:0000256" key="1">
    <source>
        <dbReference type="SAM" id="MobiDB-lite"/>
    </source>
</evidence>
<dbReference type="PANTHER" id="PTHR38386">
    <property type="entry name" value="OS05G0426900 PROTEIN"/>
    <property type="match status" value="1"/>
</dbReference>
<comment type="caution">
    <text evidence="2">The sequence shown here is derived from an EMBL/GenBank/DDBJ whole genome shotgun (WGS) entry which is preliminary data.</text>
</comment>
<dbReference type="EMBL" id="SDRB02003101">
    <property type="protein sequence ID" value="THG18364.1"/>
    <property type="molecule type" value="Genomic_DNA"/>
</dbReference>
<dbReference type="AlphaFoldDB" id="A0A4S4EPX2"/>
<feature type="compositionally biased region" description="Polar residues" evidence="1">
    <location>
        <begin position="1"/>
        <end position="47"/>
    </location>
</feature>
<keyword evidence="3" id="KW-1185">Reference proteome</keyword>
<reference evidence="2 3" key="1">
    <citation type="journal article" date="2018" name="Proc. Natl. Acad. Sci. U.S.A.">
        <title>Draft genome sequence of Camellia sinensis var. sinensis provides insights into the evolution of the tea genome and tea quality.</title>
        <authorList>
            <person name="Wei C."/>
            <person name="Yang H."/>
            <person name="Wang S."/>
            <person name="Zhao J."/>
            <person name="Liu C."/>
            <person name="Gao L."/>
            <person name="Xia E."/>
            <person name="Lu Y."/>
            <person name="Tai Y."/>
            <person name="She G."/>
            <person name="Sun J."/>
            <person name="Cao H."/>
            <person name="Tong W."/>
            <person name="Gao Q."/>
            <person name="Li Y."/>
            <person name="Deng W."/>
            <person name="Jiang X."/>
            <person name="Wang W."/>
            <person name="Chen Q."/>
            <person name="Zhang S."/>
            <person name="Li H."/>
            <person name="Wu J."/>
            <person name="Wang P."/>
            <person name="Li P."/>
            <person name="Shi C."/>
            <person name="Zheng F."/>
            <person name="Jian J."/>
            <person name="Huang B."/>
            <person name="Shan D."/>
            <person name="Shi M."/>
            <person name="Fang C."/>
            <person name="Yue Y."/>
            <person name="Li F."/>
            <person name="Li D."/>
            <person name="Wei S."/>
            <person name="Han B."/>
            <person name="Jiang C."/>
            <person name="Yin Y."/>
            <person name="Xia T."/>
            <person name="Zhang Z."/>
            <person name="Bennetzen J.L."/>
            <person name="Zhao S."/>
            <person name="Wan X."/>
        </authorList>
    </citation>
    <scope>NUCLEOTIDE SEQUENCE [LARGE SCALE GENOMIC DNA]</scope>
    <source>
        <strain evidence="3">cv. Shuchazao</strain>
        <tissue evidence="2">Leaf</tissue>
    </source>
</reference>
<dbReference type="Proteomes" id="UP000306102">
    <property type="component" value="Unassembled WGS sequence"/>
</dbReference>
<feature type="region of interest" description="Disordered" evidence="1">
    <location>
        <begin position="74"/>
        <end position="100"/>
    </location>
</feature>
<dbReference type="PANTHER" id="PTHR38386:SF6">
    <property type="entry name" value="OS05G0426900 PROTEIN"/>
    <property type="match status" value="1"/>
</dbReference>
<accession>A0A4S4EPX2</accession>
<organism evidence="2 3">
    <name type="scientific">Camellia sinensis var. sinensis</name>
    <name type="common">China tea</name>
    <dbReference type="NCBI Taxonomy" id="542762"/>
    <lineage>
        <taxon>Eukaryota</taxon>
        <taxon>Viridiplantae</taxon>
        <taxon>Streptophyta</taxon>
        <taxon>Embryophyta</taxon>
        <taxon>Tracheophyta</taxon>
        <taxon>Spermatophyta</taxon>
        <taxon>Magnoliopsida</taxon>
        <taxon>eudicotyledons</taxon>
        <taxon>Gunneridae</taxon>
        <taxon>Pentapetalae</taxon>
        <taxon>asterids</taxon>
        <taxon>Ericales</taxon>
        <taxon>Theaceae</taxon>
        <taxon>Camellia</taxon>
    </lineage>
</organism>
<evidence type="ECO:0000313" key="3">
    <source>
        <dbReference type="Proteomes" id="UP000306102"/>
    </source>
</evidence>
<proteinExistence type="predicted"/>
<protein>
    <submittedName>
        <fullName evidence="2">Uncharacterized protein</fullName>
    </submittedName>
</protein>
<sequence length="179" mass="19957">MNGYSKSSTIYLSDLQPFSQTPKPIEKTSPNHTSKTQETKQMSTTNEYPPDQLENEDGNGVRFGVILGKKYSSAVSSSSSTASSHRFRLDNKQQGTTPPLQSAVKRVFSMRRSSSVSEGYCRIHDQCVTLSSSFDDGDDDSEGMYDNNAMQARSVKKKKKKKQHRTGKILKACKRIFGL</sequence>
<feature type="region of interest" description="Disordered" evidence="1">
    <location>
        <begin position="1"/>
        <end position="59"/>
    </location>
</feature>